<dbReference type="EMBL" id="GBXM01077232">
    <property type="protein sequence ID" value="JAH31345.1"/>
    <property type="molecule type" value="Transcribed_RNA"/>
</dbReference>
<reference evidence="1" key="1">
    <citation type="submission" date="2014-11" db="EMBL/GenBank/DDBJ databases">
        <authorList>
            <person name="Amaro Gonzalez C."/>
        </authorList>
    </citation>
    <scope>NUCLEOTIDE SEQUENCE</scope>
</reference>
<accession>A0A0E9RSF4</accession>
<protein>
    <submittedName>
        <fullName evidence="1">Uncharacterized protein</fullName>
    </submittedName>
</protein>
<evidence type="ECO:0000313" key="1">
    <source>
        <dbReference type="EMBL" id="JAH31345.1"/>
    </source>
</evidence>
<sequence>MVWYLGYDQCMHARTCMHPCTQRALQRADNT</sequence>
<proteinExistence type="predicted"/>
<dbReference type="AlphaFoldDB" id="A0A0E9RSF4"/>
<organism evidence="1">
    <name type="scientific">Anguilla anguilla</name>
    <name type="common">European freshwater eel</name>
    <name type="synonym">Muraena anguilla</name>
    <dbReference type="NCBI Taxonomy" id="7936"/>
    <lineage>
        <taxon>Eukaryota</taxon>
        <taxon>Metazoa</taxon>
        <taxon>Chordata</taxon>
        <taxon>Craniata</taxon>
        <taxon>Vertebrata</taxon>
        <taxon>Euteleostomi</taxon>
        <taxon>Actinopterygii</taxon>
        <taxon>Neopterygii</taxon>
        <taxon>Teleostei</taxon>
        <taxon>Anguilliformes</taxon>
        <taxon>Anguillidae</taxon>
        <taxon>Anguilla</taxon>
    </lineage>
</organism>
<reference evidence="1" key="2">
    <citation type="journal article" date="2015" name="Fish Shellfish Immunol.">
        <title>Early steps in the European eel (Anguilla anguilla)-Vibrio vulnificus interaction in the gills: Role of the RtxA13 toxin.</title>
        <authorList>
            <person name="Callol A."/>
            <person name="Pajuelo D."/>
            <person name="Ebbesson L."/>
            <person name="Teles M."/>
            <person name="MacKenzie S."/>
            <person name="Amaro C."/>
        </authorList>
    </citation>
    <scope>NUCLEOTIDE SEQUENCE</scope>
</reference>
<name>A0A0E9RSF4_ANGAN</name>